<protein>
    <submittedName>
        <fullName evidence="1">Uncharacterized protein</fullName>
    </submittedName>
</protein>
<keyword evidence="2" id="KW-1185">Reference proteome</keyword>
<dbReference type="AlphaFoldDB" id="A0A4Z1JTJ3"/>
<sequence length="127" mass="14114">MSFSWIFEKGRRGKYKTEKERGLDCRYPNAIQSTLPDRPISPIMKVMPHSLGAVLGYVVLVCKRHNHRPASSTSNYILSGDMTIAFGAFAHTRCHDEDILGFCIDTVDSPRAQGRRFAAGPNGQMVG</sequence>
<dbReference type="Proteomes" id="UP000297229">
    <property type="component" value="Unassembled WGS sequence"/>
</dbReference>
<accession>A0A4Z1JTJ3</accession>
<comment type="caution">
    <text evidence="1">The sequence shown here is derived from an EMBL/GenBank/DDBJ whole genome shotgun (WGS) entry which is preliminary data.</text>
</comment>
<name>A0A4Z1JTJ3_9HELO</name>
<reference evidence="1 2" key="1">
    <citation type="submission" date="2017-12" db="EMBL/GenBank/DDBJ databases">
        <title>Comparative genomics of Botrytis spp.</title>
        <authorList>
            <person name="Valero-Jimenez C.A."/>
            <person name="Tapia P."/>
            <person name="Veloso J."/>
            <person name="Silva-Moreno E."/>
            <person name="Staats M."/>
            <person name="Valdes J.H."/>
            <person name="Van Kan J.A.L."/>
        </authorList>
    </citation>
    <scope>NUCLEOTIDE SEQUENCE [LARGE SCALE GENOMIC DNA]</scope>
    <source>
        <strain evidence="1 2">Be9601</strain>
    </source>
</reference>
<evidence type="ECO:0000313" key="2">
    <source>
        <dbReference type="Proteomes" id="UP000297229"/>
    </source>
</evidence>
<gene>
    <name evidence="1" type="ORF">BELL_0146g00050</name>
</gene>
<evidence type="ECO:0000313" key="1">
    <source>
        <dbReference type="EMBL" id="TGO76604.1"/>
    </source>
</evidence>
<proteinExistence type="predicted"/>
<dbReference type="EMBL" id="PQXM01000145">
    <property type="protein sequence ID" value="TGO76604.1"/>
    <property type="molecule type" value="Genomic_DNA"/>
</dbReference>
<organism evidence="1 2">
    <name type="scientific">Botrytis elliptica</name>
    <dbReference type="NCBI Taxonomy" id="278938"/>
    <lineage>
        <taxon>Eukaryota</taxon>
        <taxon>Fungi</taxon>
        <taxon>Dikarya</taxon>
        <taxon>Ascomycota</taxon>
        <taxon>Pezizomycotina</taxon>
        <taxon>Leotiomycetes</taxon>
        <taxon>Helotiales</taxon>
        <taxon>Sclerotiniaceae</taxon>
        <taxon>Botrytis</taxon>
    </lineage>
</organism>